<feature type="transmembrane region" description="Helical" evidence="8">
    <location>
        <begin position="252"/>
        <end position="272"/>
    </location>
</feature>
<dbReference type="GO" id="GO:0016763">
    <property type="term" value="F:pentosyltransferase activity"/>
    <property type="evidence" value="ECO:0007669"/>
    <property type="project" value="TreeGrafter"/>
</dbReference>
<keyword evidence="6 8" id="KW-1133">Transmembrane helix</keyword>
<dbReference type="PANTHER" id="PTHR33908:SF11">
    <property type="entry name" value="MEMBRANE PROTEIN"/>
    <property type="match status" value="1"/>
</dbReference>
<evidence type="ECO:0000256" key="8">
    <source>
        <dbReference type="SAM" id="Phobius"/>
    </source>
</evidence>
<feature type="transmembrane region" description="Helical" evidence="8">
    <location>
        <begin position="37"/>
        <end position="55"/>
    </location>
</feature>
<dbReference type="GO" id="GO:0005886">
    <property type="term" value="C:plasma membrane"/>
    <property type="evidence" value="ECO:0007669"/>
    <property type="project" value="UniProtKB-SubCell"/>
</dbReference>
<keyword evidence="3" id="KW-0328">Glycosyltransferase</keyword>
<proteinExistence type="predicted"/>
<evidence type="ECO:0000313" key="9">
    <source>
        <dbReference type="EMBL" id="RAP03632.1"/>
    </source>
</evidence>
<comment type="subcellular location">
    <subcellularLocation>
        <location evidence="1">Cell membrane</location>
        <topology evidence="1">Multi-pass membrane protein</topology>
    </subcellularLocation>
</comment>
<reference evidence="9 10" key="1">
    <citation type="submission" date="2017-05" db="EMBL/GenBank/DDBJ databases">
        <title>Host range expansion of the Methanosphaera genus to humans and monogastric animals involves recent and extensive reduction in genome content.</title>
        <authorList>
            <person name="Hoedt E.C."/>
            <person name="Volmer J.G."/>
            <person name="Parks D.H."/>
            <person name="Rosewarne C.P."/>
            <person name="Denman S.E."/>
            <person name="Mcsweeney C.S."/>
            <person name="O Cuiv P."/>
            <person name="Hugenholtz P."/>
            <person name="Tyson G.W."/>
            <person name="Morrison M."/>
        </authorList>
    </citation>
    <scope>NUCLEOTIDE SEQUENCE [LARGE SCALE GENOMIC DNA]</scope>
    <source>
        <strain evidence="9 10">PA5</strain>
    </source>
</reference>
<evidence type="ECO:0000256" key="3">
    <source>
        <dbReference type="ARBA" id="ARBA00022676"/>
    </source>
</evidence>
<evidence type="ECO:0000256" key="2">
    <source>
        <dbReference type="ARBA" id="ARBA00022475"/>
    </source>
</evidence>
<feature type="transmembrane region" description="Helical" evidence="8">
    <location>
        <begin position="338"/>
        <end position="355"/>
    </location>
</feature>
<dbReference type="AlphaFoldDB" id="A0A328Q071"/>
<evidence type="ECO:0000256" key="6">
    <source>
        <dbReference type="ARBA" id="ARBA00022989"/>
    </source>
</evidence>
<feature type="transmembrane region" description="Helical" evidence="8">
    <location>
        <begin position="94"/>
        <end position="115"/>
    </location>
</feature>
<name>A0A328Q071_9EURY</name>
<evidence type="ECO:0000313" key="10">
    <source>
        <dbReference type="Proteomes" id="UP000248557"/>
    </source>
</evidence>
<gene>
    <name evidence="9" type="ORF">CA615_01335</name>
</gene>
<dbReference type="PANTHER" id="PTHR33908">
    <property type="entry name" value="MANNOSYLTRANSFERASE YKCB-RELATED"/>
    <property type="match status" value="1"/>
</dbReference>
<feature type="transmembrane region" description="Helical" evidence="8">
    <location>
        <begin position="212"/>
        <end position="232"/>
    </location>
</feature>
<feature type="transmembrane region" description="Helical" evidence="8">
    <location>
        <begin position="312"/>
        <end position="331"/>
    </location>
</feature>
<organism evidence="9 10">
    <name type="scientific">Methanosphaera stadtmanae</name>
    <dbReference type="NCBI Taxonomy" id="2317"/>
    <lineage>
        <taxon>Archaea</taxon>
        <taxon>Methanobacteriati</taxon>
        <taxon>Methanobacteriota</taxon>
        <taxon>Methanomada group</taxon>
        <taxon>Methanobacteria</taxon>
        <taxon>Methanobacteriales</taxon>
        <taxon>Methanobacteriaceae</taxon>
        <taxon>Methanosphaera</taxon>
    </lineage>
</organism>
<dbReference type="EMBL" id="NGJK01000015">
    <property type="protein sequence ID" value="RAP03632.1"/>
    <property type="molecule type" value="Genomic_DNA"/>
</dbReference>
<dbReference type="Proteomes" id="UP000248557">
    <property type="component" value="Unassembled WGS sequence"/>
</dbReference>
<keyword evidence="4" id="KW-0808">Transferase</keyword>
<evidence type="ECO:0000256" key="7">
    <source>
        <dbReference type="ARBA" id="ARBA00023136"/>
    </source>
</evidence>
<keyword evidence="7 8" id="KW-0472">Membrane</keyword>
<feature type="transmembrane region" description="Helical" evidence="8">
    <location>
        <begin position="12"/>
        <end position="31"/>
    </location>
</feature>
<sequence length="510" mass="57811">MNINFNNKKLILLPATITCIISLLLVYKFTFPISWDVYYHIHMANLYMTNGLVFWDYSTVAPHGRLIMYPPLFHLFLATISNITHISLVNITRFLQPVFAFFVIYIISYSSYRLYSIKHGVITGFLGMLSFVTFNRSVICTPATIAIALSMIVCVLFFIGFRDNNKKDILLSAIFLGLICNLHMATSIMTIGVVGLYGLIQLVRKQLNSKYLLIYIIISMIIALPWWLYILINYGLFFNSIAGNPLFIGVYFYKYYGIIPLLFTIIGFYTLYKNKSNKSLFLVVWSLSLVLLSQVTYLGIETVSIRILEVASYPLILISGVGFIEVCNYIKNKNMEKLLVILLVIFSVLSVVAYVDSYTPDVLADNDYNTTLIPTEMHMVIDPIGTISKPSIISSRFSDATLAHDRYHVMSWFVNNSDGSLLVSEDSVMDTIVVSTSNTPVVYGGFTESIPVYVVDPVHIIENHSTESELSDLGVGYILLKHDTPIPIYAQNMYSNSNYKICIIKDSYRK</sequence>
<dbReference type="RefSeq" id="WP_112149327.1">
    <property type="nucleotide sequence ID" value="NZ_NGJK01000015.1"/>
</dbReference>
<evidence type="ECO:0000256" key="1">
    <source>
        <dbReference type="ARBA" id="ARBA00004651"/>
    </source>
</evidence>
<keyword evidence="5 8" id="KW-0812">Transmembrane</keyword>
<accession>A0A328Q071</accession>
<feature type="transmembrane region" description="Helical" evidence="8">
    <location>
        <begin position="173"/>
        <end position="200"/>
    </location>
</feature>
<feature type="transmembrane region" description="Helical" evidence="8">
    <location>
        <begin position="136"/>
        <end position="161"/>
    </location>
</feature>
<dbReference type="InterPro" id="IPR050297">
    <property type="entry name" value="LipidA_mod_glycosyltrf_83"/>
</dbReference>
<keyword evidence="2" id="KW-1003">Cell membrane</keyword>
<feature type="transmembrane region" description="Helical" evidence="8">
    <location>
        <begin position="279"/>
        <end position="300"/>
    </location>
</feature>
<evidence type="ECO:0000256" key="5">
    <source>
        <dbReference type="ARBA" id="ARBA00022692"/>
    </source>
</evidence>
<dbReference type="GO" id="GO:0008610">
    <property type="term" value="P:lipid biosynthetic process"/>
    <property type="evidence" value="ECO:0007669"/>
    <property type="project" value="UniProtKB-ARBA"/>
</dbReference>
<feature type="transmembrane region" description="Helical" evidence="8">
    <location>
        <begin position="67"/>
        <end position="88"/>
    </location>
</feature>
<comment type="caution">
    <text evidence="9">The sequence shown here is derived from an EMBL/GenBank/DDBJ whole genome shotgun (WGS) entry which is preliminary data.</text>
</comment>
<protein>
    <submittedName>
        <fullName evidence="9">Uncharacterized protein</fullName>
    </submittedName>
</protein>
<evidence type="ECO:0000256" key="4">
    <source>
        <dbReference type="ARBA" id="ARBA00022679"/>
    </source>
</evidence>